<dbReference type="AlphaFoldDB" id="A0A3N1P5I7"/>
<dbReference type="InterPro" id="IPR036942">
    <property type="entry name" value="Beta-barrel_TonB_sf"/>
</dbReference>
<keyword evidence="9" id="KW-0406">Ion transport</keyword>
<dbReference type="RefSeq" id="WP_123422476.1">
    <property type="nucleotide sequence ID" value="NZ_RJUL01000011.1"/>
</dbReference>
<keyword evidence="7 16" id="KW-0732">Signal</keyword>
<keyword evidence="4 14" id="KW-1134">Transmembrane beta strand</keyword>
<keyword evidence="11 14" id="KW-0472">Membrane</keyword>
<feature type="domain" description="TonB-dependent receptor plug" evidence="18">
    <location>
        <begin position="60"/>
        <end position="153"/>
    </location>
</feature>
<dbReference type="GO" id="GO:0015344">
    <property type="term" value="F:siderophore uptake transmembrane transporter activity"/>
    <property type="evidence" value="ECO:0007669"/>
    <property type="project" value="TreeGrafter"/>
</dbReference>
<dbReference type="InterPro" id="IPR037066">
    <property type="entry name" value="Plug_dom_sf"/>
</dbReference>
<dbReference type="STRING" id="584787.GCA_001247655_03435"/>
<keyword evidence="5" id="KW-0410">Iron transport</keyword>
<feature type="chain" id="PRO_5018276147" evidence="16">
    <location>
        <begin position="23"/>
        <end position="698"/>
    </location>
</feature>
<dbReference type="NCBIfam" id="TIGR01783">
    <property type="entry name" value="TonB-siderophor"/>
    <property type="match status" value="1"/>
</dbReference>
<keyword evidence="3 14" id="KW-0813">Transport</keyword>
<dbReference type="InterPro" id="IPR012910">
    <property type="entry name" value="Plug_dom"/>
</dbReference>
<evidence type="ECO:0000256" key="12">
    <source>
        <dbReference type="ARBA" id="ARBA00023170"/>
    </source>
</evidence>
<keyword evidence="13 14" id="KW-0998">Cell outer membrane</keyword>
<proteinExistence type="inferred from homology"/>
<keyword evidence="20" id="KW-1185">Reference proteome</keyword>
<comment type="subcellular location">
    <subcellularLocation>
        <location evidence="1 14">Cell outer membrane</location>
        <topology evidence="1 14">Multi-pass membrane protein</topology>
    </subcellularLocation>
</comment>
<dbReference type="PANTHER" id="PTHR32552">
    <property type="entry name" value="FERRICHROME IRON RECEPTOR-RELATED"/>
    <property type="match status" value="1"/>
</dbReference>
<dbReference type="GO" id="GO:0009279">
    <property type="term" value="C:cell outer membrane"/>
    <property type="evidence" value="ECO:0007669"/>
    <property type="project" value="UniProtKB-SubCell"/>
</dbReference>
<name>A0A3N1P5I7_9GAMM</name>
<dbReference type="GO" id="GO:0015891">
    <property type="term" value="P:siderophore transport"/>
    <property type="evidence" value="ECO:0007669"/>
    <property type="project" value="InterPro"/>
</dbReference>
<dbReference type="Pfam" id="PF07715">
    <property type="entry name" value="Plug"/>
    <property type="match status" value="1"/>
</dbReference>
<dbReference type="PANTHER" id="PTHR32552:SF68">
    <property type="entry name" value="FERRICHROME OUTER MEMBRANE TRANSPORTER_PHAGE RECEPTOR"/>
    <property type="match status" value="1"/>
</dbReference>
<dbReference type="GO" id="GO:0038023">
    <property type="term" value="F:signaling receptor activity"/>
    <property type="evidence" value="ECO:0007669"/>
    <property type="project" value="InterPro"/>
</dbReference>
<evidence type="ECO:0000256" key="6">
    <source>
        <dbReference type="ARBA" id="ARBA00022692"/>
    </source>
</evidence>
<comment type="caution">
    <text evidence="19">The sequence shown here is derived from an EMBL/GenBank/DDBJ whole genome shotgun (WGS) entry which is preliminary data.</text>
</comment>
<evidence type="ECO:0000256" key="11">
    <source>
        <dbReference type="ARBA" id="ARBA00023136"/>
    </source>
</evidence>
<dbReference type="InterPro" id="IPR039426">
    <property type="entry name" value="TonB-dep_rcpt-like"/>
</dbReference>
<evidence type="ECO:0000256" key="3">
    <source>
        <dbReference type="ARBA" id="ARBA00022448"/>
    </source>
</evidence>
<evidence type="ECO:0000313" key="20">
    <source>
        <dbReference type="Proteomes" id="UP000268033"/>
    </source>
</evidence>
<evidence type="ECO:0000256" key="15">
    <source>
        <dbReference type="RuleBase" id="RU003357"/>
    </source>
</evidence>
<evidence type="ECO:0000313" key="19">
    <source>
        <dbReference type="EMBL" id="ROQ21970.1"/>
    </source>
</evidence>
<evidence type="ECO:0000259" key="17">
    <source>
        <dbReference type="Pfam" id="PF00593"/>
    </source>
</evidence>
<evidence type="ECO:0000256" key="10">
    <source>
        <dbReference type="ARBA" id="ARBA00023077"/>
    </source>
</evidence>
<evidence type="ECO:0000259" key="18">
    <source>
        <dbReference type="Pfam" id="PF07715"/>
    </source>
</evidence>
<dbReference type="Gene3D" id="2.40.170.20">
    <property type="entry name" value="TonB-dependent receptor, beta-barrel domain"/>
    <property type="match status" value="1"/>
</dbReference>
<sequence length="698" mass="78131">MKSFALLPLAAFAAAYSLPILAATDDANNSDIERITVKGRAQSMYRIDDGSVAMKTATPLERTPQSVQILPLSLIEDQAATEVTDLYRSISGVSQYNYASVTFRGFRQNDVRYDGVRGDPYGDVSTPQLFNIQQVQVLKGPSGALYGAGDPGGLINYVTKKPGYQADKRIKLTTGNDDFVSGSLELSGPLTQAADQRYRLGLYQDHENPYRWNTDNRRRIIDTGYAIDLSDASTLTLQLTDVRQNEAGARLRGIPADSQGNFLASMRWNANEKSDFLRLTATVFQARLDHDFNDWLSADVTVRYFDNTERQKYHEPASADDTNGDGLADYTERQYRDQTRDTKAGSVTANLVAELGAHTLLLGGDFSHQKEDFYYQRARTADGVVGLSYSNPQYGVTDPASYRMRLITDSDTTAERYGFYLQDQWRITQAWDITGSARLDGFDDKVLDNIAGGEEHYNDTGFSYRLGSTYKINEHLHPYVSWSTGFTPQDVSSQLASNGGPFDPEESKQAELGLRSYWFDSAINLNLAAYHIERKNILQTDPDDTDRQIALGKVRSQGVEVDLLGDLSENWVINANYAYNDAVVKDATSGISRSVGKRFANAPRHQFGLWTRYDITALDSAIAFGADYVSEQFDQDGNRIKPYTVFDASWQTQWQAWQFQLNVKNLFDKAYAVSGLLGRTGQFPGERRRVYASASYRF</sequence>
<keyword evidence="6 14" id="KW-0812">Transmembrane</keyword>
<evidence type="ECO:0000256" key="7">
    <source>
        <dbReference type="ARBA" id="ARBA00022729"/>
    </source>
</evidence>
<dbReference type="Proteomes" id="UP000268033">
    <property type="component" value="Unassembled WGS sequence"/>
</dbReference>
<evidence type="ECO:0000256" key="1">
    <source>
        <dbReference type="ARBA" id="ARBA00004571"/>
    </source>
</evidence>
<evidence type="ECO:0000256" key="16">
    <source>
        <dbReference type="SAM" id="SignalP"/>
    </source>
</evidence>
<gene>
    <name evidence="19" type="ORF">EDC28_11172</name>
</gene>
<dbReference type="PROSITE" id="PS52016">
    <property type="entry name" value="TONB_DEPENDENT_REC_3"/>
    <property type="match status" value="1"/>
</dbReference>
<keyword evidence="12 19" id="KW-0675">Receptor</keyword>
<organism evidence="19 20">
    <name type="scientific">Gallaecimonas pentaromativorans</name>
    <dbReference type="NCBI Taxonomy" id="584787"/>
    <lineage>
        <taxon>Bacteria</taxon>
        <taxon>Pseudomonadati</taxon>
        <taxon>Pseudomonadota</taxon>
        <taxon>Gammaproteobacteria</taxon>
        <taxon>Enterobacterales</taxon>
        <taxon>Gallaecimonadaceae</taxon>
        <taxon>Gallaecimonas</taxon>
    </lineage>
</organism>
<dbReference type="Pfam" id="PF00593">
    <property type="entry name" value="TonB_dep_Rec_b-barrel"/>
    <property type="match status" value="1"/>
</dbReference>
<comment type="similarity">
    <text evidence="2 14 15">Belongs to the TonB-dependent receptor family.</text>
</comment>
<evidence type="ECO:0000256" key="2">
    <source>
        <dbReference type="ARBA" id="ARBA00009810"/>
    </source>
</evidence>
<dbReference type="EMBL" id="RJUL01000011">
    <property type="protein sequence ID" value="ROQ21970.1"/>
    <property type="molecule type" value="Genomic_DNA"/>
</dbReference>
<evidence type="ECO:0000256" key="4">
    <source>
        <dbReference type="ARBA" id="ARBA00022452"/>
    </source>
</evidence>
<dbReference type="InterPro" id="IPR010105">
    <property type="entry name" value="TonB_sidphr_rcpt"/>
</dbReference>
<dbReference type="Gene3D" id="2.170.130.10">
    <property type="entry name" value="TonB-dependent receptor, plug domain"/>
    <property type="match status" value="1"/>
</dbReference>
<feature type="signal peptide" evidence="16">
    <location>
        <begin position="1"/>
        <end position="22"/>
    </location>
</feature>
<dbReference type="InterPro" id="IPR000531">
    <property type="entry name" value="Beta-barrel_TonB"/>
</dbReference>
<reference evidence="19 20" key="1">
    <citation type="submission" date="2018-11" db="EMBL/GenBank/DDBJ databases">
        <title>Genomic Encyclopedia of Type Strains, Phase IV (KMG-IV): sequencing the most valuable type-strain genomes for metagenomic binning, comparative biology and taxonomic classification.</title>
        <authorList>
            <person name="Goeker M."/>
        </authorList>
    </citation>
    <scope>NUCLEOTIDE SEQUENCE [LARGE SCALE GENOMIC DNA]</scope>
    <source>
        <strain evidence="19 20">DSM 21945</strain>
    </source>
</reference>
<keyword evidence="8" id="KW-0408">Iron</keyword>
<evidence type="ECO:0000256" key="8">
    <source>
        <dbReference type="ARBA" id="ARBA00023004"/>
    </source>
</evidence>
<protein>
    <submittedName>
        <fullName evidence="19">Iron complex outermembrane receptor protein</fullName>
    </submittedName>
</protein>
<dbReference type="SUPFAM" id="SSF56935">
    <property type="entry name" value="Porins"/>
    <property type="match status" value="1"/>
</dbReference>
<evidence type="ECO:0000256" key="5">
    <source>
        <dbReference type="ARBA" id="ARBA00022496"/>
    </source>
</evidence>
<keyword evidence="10 15" id="KW-0798">TonB box</keyword>
<accession>A0A3N1P5I7</accession>
<dbReference type="CDD" id="cd01347">
    <property type="entry name" value="ligand_gated_channel"/>
    <property type="match status" value="1"/>
</dbReference>
<evidence type="ECO:0000256" key="13">
    <source>
        <dbReference type="ARBA" id="ARBA00023237"/>
    </source>
</evidence>
<evidence type="ECO:0000256" key="9">
    <source>
        <dbReference type="ARBA" id="ARBA00023065"/>
    </source>
</evidence>
<feature type="domain" description="TonB-dependent receptor-like beta-barrel" evidence="17">
    <location>
        <begin position="252"/>
        <end position="666"/>
    </location>
</feature>
<evidence type="ECO:0000256" key="14">
    <source>
        <dbReference type="PROSITE-ProRule" id="PRU01360"/>
    </source>
</evidence>